<dbReference type="InterPro" id="IPR044122">
    <property type="entry name" value="UPF0261_N"/>
</dbReference>
<dbReference type="InterPro" id="IPR051353">
    <property type="entry name" value="Tobamovirus_resist_UPF0261"/>
</dbReference>
<dbReference type="EMBL" id="UINC01008251">
    <property type="protein sequence ID" value="SVA37169.1"/>
    <property type="molecule type" value="Genomic_DNA"/>
</dbReference>
<dbReference type="InterPro" id="IPR056778">
    <property type="entry name" value="UPF0261_C"/>
</dbReference>
<dbReference type="AlphaFoldDB" id="A0A381V9X0"/>
<dbReference type="CDD" id="cd15488">
    <property type="entry name" value="Tm-1-like"/>
    <property type="match status" value="1"/>
</dbReference>
<accession>A0A381V9X0</accession>
<dbReference type="Pfam" id="PF06792">
    <property type="entry name" value="UPF0261"/>
    <property type="match status" value="1"/>
</dbReference>
<evidence type="ECO:0000259" key="1">
    <source>
        <dbReference type="Pfam" id="PF06792"/>
    </source>
</evidence>
<feature type="domain" description="UPF0261" evidence="2">
    <location>
        <begin position="186"/>
        <end position="402"/>
    </location>
</feature>
<proteinExistence type="predicted"/>
<dbReference type="Gene3D" id="3.40.50.12030">
    <property type="entry name" value="Uncharacterised protein family UPF0261, NC domain"/>
    <property type="match status" value="1"/>
</dbReference>
<dbReference type="InterPro" id="IPR008322">
    <property type="entry name" value="UPF0261"/>
</dbReference>
<feature type="domain" description="UPF0261" evidence="1">
    <location>
        <begin position="4"/>
        <end position="177"/>
    </location>
</feature>
<evidence type="ECO:0000313" key="3">
    <source>
        <dbReference type="EMBL" id="SVA37169.1"/>
    </source>
</evidence>
<organism evidence="3">
    <name type="scientific">marine metagenome</name>
    <dbReference type="NCBI Taxonomy" id="408172"/>
    <lineage>
        <taxon>unclassified sequences</taxon>
        <taxon>metagenomes</taxon>
        <taxon>ecological metagenomes</taxon>
    </lineage>
</organism>
<gene>
    <name evidence="3" type="ORF">METZ01_LOCUS90023</name>
</gene>
<dbReference type="PIRSF" id="PIRSF033271">
    <property type="entry name" value="UCP033271"/>
    <property type="match status" value="1"/>
</dbReference>
<dbReference type="Pfam" id="PF23189">
    <property type="entry name" value="UPF0261_C"/>
    <property type="match status" value="1"/>
</dbReference>
<dbReference type="PANTHER" id="PTHR31862:SF1">
    <property type="entry name" value="UPF0261 DOMAIN PROTEIN (AFU_ORTHOLOGUE AFUA_1G10120)"/>
    <property type="match status" value="1"/>
</dbReference>
<dbReference type="Gene3D" id="3.40.50.12020">
    <property type="entry name" value="Uncharacterised protein family UPF0261, NN domain"/>
    <property type="match status" value="1"/>
</dbReference>
<evidence type="ECO:0000259" key="2">
    <source>
        <dbReference type="Pfam" id="PF23189"/>
    </source>
</evidence>
<sequence>MSTIILLIGAFDVKGEEYGFVKGQIENQGCSVLAMNIGVLGDTDLFTTDIPNALVAKAGGADITKLQKDKDRGKAMETMAKGAAALTRQYFDEGKFHGVLGMGGSGGTSVISSAMRALPIGVPKVLVSTVAAGDTTIITGVKDITMIPSIVDVAGINPISEKVFKEAVGAICGMTRMDYSLSGESKPVICASMFGNTTDCVNMCRESLVEKGYEVLVFHATGTGGRTMEGLVDDGYVDAVLDITPTEWADEICGGVFSAGPDRLAAPGRAGIPHLIAPGCVDMANFGPIESVPEKYSDRQLYEWNPNVTLMRTNIEENRTMGKIFAEKANASQGPVAFLLPTRGVSILDSDGDQFWLPEADRAMFDAIKENLNPRIEVVELDANINDAAFSETAVDMLLALMPPGRT</sequence>
<protein>
    <submittedName>
        <fullName evidence="3">Uncharacterized protein</fullName>
    </submittedName>
</protein>
<name>A0A381V9X0_9ZZZZ</name>
<dbReference type="PANTHER" id="PTHR31862">
    <property type="entry name" value="UPF0261 DOMAIN PROTEIN (AFU_ORTHOLOGUE AFUA_1G10120)"/>
    <property type="match status" value="1"/>
</dbReference>
<reference evidence="3" key="1">
    <citation type="submission" date="2018-05" db="EMBL/GenBank/DDBJ databases">
        <authorList>
            <person name="Lanie J.A."/>
            <person name="Ng W.-L."/>
            <person name="Kazmierczak K.M."/>
            <person name="Andrzejewski T.M."/>
            <person name="Davidsen T.M."/>
            <person name="Wayne K.J."/>
            <person name="Tettelin H."/>
            <person name="Glass J.I."/>
            <person name="Rusch D."/>
            <person name="Podicherti R."/>
            <person name="Tsui H.-C.T."/>
            <person name="Winkler M.E."/>
        </authorList>
    </citation>
    <scope>NUCLEOTIDE SEQUENCE</scope>
</reference>
<dbReference type="NCBIfam" id="NF002674">
    <property type="entry name" value="PRK02399.1-2"/>
    <property type="match status" value="1"/>
</dbReference>